<accession>A0A8J3MF81</accession>
<evidence type="ECO:0000313" key="1">
    <source>
        <dbReference type="EMBL" id="GHH02744.1"/>
    </source>
</evidence>
<dbReference type="EMBL" id="BNAP01000034">
    <property type="protein sequence ID" value="GHH02744.1"/>
    <property type="molecule type" value="Genomic_DNA"/>
</dbReference>
<comment type="caution">
    <text evidence="1">The sequence shown here is derived from an EMBL/GenBank/DDBJ whole genome shotgun (WGS) entry which is preliminary data.</text>
</comment>
<protein>
    <submittedName>
        <fullName evidence="1">Uncharacterized protein</fullName>
    </submittedName>
</protein>
<proteinExistence type="predicted"/>
<dbReference type="Proteomes" id="UP000611500">
    <property type="component" value="Unassembled WGS sequence"/>
</dbReference>
<reference evidence="1" key="1">
    <citation type="journal article" date="2014" name="Int. J. Syst. Evol. Microbiol.">
        <title>Complete genome sequence of Corynebacterium casei LMG S-19264T (=DSM 44701T), isolated from a smear-ripened cheese.</title>
        <authorList>
            <consortium name="US DOE Joint Genome Institute (JGI-PGF)"/>
            <person name="Walter F."/>
            <person name="Albersmeier A."/>
            <person name="Kalinowski J."/>
            <person name="Ruckert C."/>
        </authorList>
    </citation>
    <scope>NUCLEOTIDE SEQUENCE</scope>
    <source>
        <strain evidence="1">CGMCC 1.7081</strain>
    </source>
</reference>
<evidence type="ECO:0000313" key="2">
    <source>
        <dbReference type="Proteomes" id="UP000611500"/>
    </source>
</evidence>
<name>A0A8J3MF81_9RHOB</name>
<organism evidence="1 2">
    <name type="scientific">Pseudodonghicola xiamenensis</name>
    <dbReference type="NCBI Taxonomy" id="337702"/>
    <lineage>
        <taxon>Bacteria</taxon>
        <taxon>Pseudomonadati</taxon>
        <taxon>Pseudomonadota</taxon>
        <taxon>Alphaproteobacteria</taxon>
        <taxon>Rhodobacterales</taxon>
        <taxon>Paracoccaceae</taxon>
        <taxon>Pseudodonghicola</taxon>
    </lineage>
</organism>
<keyword evidence="2" id="KW-1185">Reference proteome</keyword>
<sequence length="59" mass="7101">MINIFLYFHTFIATYHSSFPLILYPVEFPYVKSGKHHRLNQHTQMKPEAQWPPAQLRMV</sequence>
<reference evidence="1" key="2">
    <citation type="submission" date="2020-09" db="EMBL/GenBank/DDBJ databases">
        <authorList>
            <person name="Sun Q."/>
            <person name="Zhou Y."/>
        </authorList>
    </citation>
    <scope>NUCLEOTIDE SEQUENCE</scope>
    <source>
        <strain evidence="1">CGMCC 1.7081</strain>
    </source>
</reference>
<gene>
    <name evidence="1" type="ORF">GCM10010961_40570</name>
</gene>
<dbReference type="AlphaFoldDB" id="A0A8J3MF81"/>